<protein>
    <recommendedName>
        <fullName evidence="3">Phosducin domain-containing protein</fullName>
    </recommendedName>
</protein>
<accession>A0A9D4TNU9</accession>
<dbReference type="PANTHER" id="PTHR45809:SF3">
    <property type="entry name" value="VIRAL IAP-ASSOCIATED FACTOR HOMOLOG"/>
    <property type="match status" value="1"/>
</dbReference>
<feature type="domain" description="Phosducin" evidence="3">
    <location>
        <begin position="44"/>
        <end position="185"/>
    </location>
</feature>
<dbReference type="OrthoDB" id="45518at2759"/>
<feature type="region of interest" description="Disordered" evidence="2">
    <location>
        <begin position="29"/>
        <end position="62"/>
    </location>
</feature>
<feature type="region of interest" description="Disordered" evidence="2">
    <location>
        <begin position="1"/>
        <end position="20"/>
    </location>
</feature>
<dbReference type="CDD" id="cd02988">
    <property type="entry name" value="Phd_like_VIAF"/>
    <property type="match status" value="1"/>
</dbReference>
<organism evidence="4 5">
    <name type="scientific">Chlorella vulgaris</name>
    <name type="common">Green alga</name>
    <dbReference type="NCBI Taxonomy" id="3077"/>
    <lineage>
        <taxon>Eukaryota</taxon>
        <taxon>Viridiplantae</taxon>
        <taxon>Chlorophyta</taxon>
        <taxon>core chlorophytes</taxon>
        <taxon>Trebouxiophyceae</taxon>
        <taxon>Chlorellales</taxon>
        <taxon>Chlorellaceae</taxon>
        <taxon>Chlorella clade</taxon>
        <taxon>Chlorella</taxon>
    </lineage>
</organism>
<dbReference type="GO" id="GO:0006457">
    <property type="term" value="P:protein folding"/>
    <property type="evidence" value="ECO:0007669"/>
    <property type="project" value="TreeGrafter"/>
</dbReference>
<dbReference type="InterPro" id="IPR024253">
    <property type="entry name" value="Phosducin_thioredoxin-like_dom"/>
</dbReference>
<gene>
    <name evidence="4" type="ORF">D9Q98_005292</name>
</gene>
<evidence type="ECO:0000313" key="5">
    <source>
        <dbReference type="Proteomes" id="UP001055712"/>
    </source>
</evidence>
<comment type="similarity">
    <text evidence="1">Belongs to the phosducin family.</text>
</comment>
<proteinExistence type="inferred from homology"/>
<sequence length="245" mass="27835">MADYHSVYKGPEGESTKWDDIQRKLGNLPEKEPVWKPDAYQPEEEESKEVSREGLEGKSAEELEELEDECGDDRFMEAYRRKRLEELRKGVARQRFGGLEEIRGSEFVAQVTNAGEGIWVVCHLYKDSVQDCAILNQCLEEVARQYPNTKFVKILSTECIPGYPDENLPTVLLYKDKQCLQTMVGLRQFGGKGTSPELVAISLNRHGAVCGDVEQQEQQVRSLISRLLVQQEEAQQGEDEGSDFD</sequence>
<evidence type="ECO:0000256" key="2">
    <source>
        <dbReference type="SAM" id="MobiDB-lite"/>
    </source>
</evidence>
<evidence type="ECO:0000256" key="1">
    <source>
        <dbReference type="ARBA" id="ARBA00009686"/>
    </source>
</evidence>
<name>A0A9D4TNU9_CHLVU</name>
<evidence type="ECO:0000313" key="4">
    <source>
        <dbReference type="EMBL" id="KAI3430703.1"/>
    </source>
</evidence>
<dbReference type="AlphaFoldDB" id="A0A9D4TNU9"/>
<evidence type="ECO:0000259" key="3">
    <source>
        <dbReference type="Pfam" id="PF02114"/>
    </source>
</evidence>
<dbReference type="PANTHER" id="PTHR45809">
    <property type="entry name" value="VIRAL IAP-ASSOCIATED FACTOR HOMOLOG"/>
    <property type="match status" value="1"/>
</dbReference>
<dbReference type="Gene3D" id="3.40.30.10">
    <property type="entry name" value="Glutaredoxin"/>
    <property type="match status" value="1"/>
</dbReference>
<dbReference type="Pfam" id="PF02114">
    <property type="entry name" value="Phosducin"/>
    <property type="match status" value="1"/>
</dbReference>
<dbReference type="GO" id="GO:0005737">
    <property type="term" value="C:cytoplasm"/>
    <property type="evidence" value="ECO:0007669"/>
    <property type="project" value="TreeGrafter"/>
</dbReference>
<dbReference type="SUPFAM" id="SSF52833">
    <property type="entry name" value="Thioredoxin-like"/>
    <property type="match status" value="1"/>
</dbReference>
<dbReference type="InterPro" id="IPR036249">
    <property type="entry name" value="Thioredoxin-like_sf"/>
</dbReference>
<dbReference type="InterPro" id="IPR051498">
    <property type="entry name" value="Phosducin-like_chap/apop_reg"/>
</dbReference>
<feature type="compositionally biased region" description="Basic and acidic residues" evidence="2">
    <location>
        <begin position="11"/>
        <end position="20"/>
    </location>
</feature>
<reference evidence="4" key="1">
    <citation type="journal article" date="2019" name="Plant J.">
        <title>Chlorella vulgaris genome assembly and annotation reveals the molecular basis for metabolic acclimation to high light conditions.</title>
        <authorList>
            <person name="Cecchin M."/>
            <person name="Marcolungo L."/>
            <person name="Rossato M."/>
            <person name="Girolomoni L."/>
            <person name="Cosentino E."/>
            <person name="Cuine S."/>
            <person name="Li-Beisson Y."/>
            <person name="Delledonne M."/>
            <person name="Ballottari M."/>
        </authorList>
    </citation>
    <scope>NUCLEOTIDE SEQUENCE</scope>
    <source>
        <strain evidence="4">211/11P</strain>
    </source>
</reference>
<feature type="compositionally biased region" description="Basic and acidic residues" evidence="2">
    <location>
        <begin position="48"/>
        <end position="61"/>
    </location>
</feature>
<dbReference type="EMBL" id="SIDB01000007">
    <property type="protein sequence ID" value="KAI3430703.1"/>
    <property type="molecule type" value="Genomic_DNA"/>
</dbReference>
<reference evidence="4" key="2">
    <citation type="submission" date="2020-11" db="EMBL/GenBank/DDBJ databases">
        <authorList>
            <person name="Cecchin M."/>
            <person name="Marcolungo L."/>
            <person name="Rossato M."/>
            <person name="Girolomoni L."/>
            <person name="Cosentino E."/>
            <person name="Cuine S."/>
            <person name="Li-Beisson Y."/>
            <person name="Delledonne M."/>
            <person name="Ballottari M."/>
        </authorList>
    </citation>
    <scope>NUCLEOTIDE SEQUENCE</scope>
    <source>
        <strain evidence="4">211/11P</strain>
        <tissue evidence="4">Whole cell</tissue>
    </source>
</reference>
<dbReference type="Proteomes" id="UP001055712">
    <property type="component" value="Unassembled WGS sequence"/>
</dbReference>
<comment type="caution">
    <text evidence="4">The sequence shown here is derived from an EMBL/GenBank/DDBJ whole genome shotgun (WGS) entry which is preliminary data.</text>
</comment>
<keyword evidence="5" id="KW-1185">Reference proteome</keyword>